<proteinExistence type="predicted"/>
<dbReference type="EMBL" id="JAHRHY010000008">
    <property type="protein sequence ID" value="KAG9067536.1"/>
    <property type="molecule type" value="Genomic_DNA"/>
</dbReference>
<dbReference type="AlphaFoldDB" id="A0A9P7XUS5"/>
<evidence type="ECO:0008006" key="3">
    <source>
        <dbReference type="Google" id="ProtNLM"/>
    </source>
</evidence>
<gene>
    <name evidence="1" type="ORF">KI688_012320</name>
</gene>
<comment type="caution">
    <text evidence="1">The sequence shown here is derived from an EMBL/GenBank/DDBJ whole genome shotgun (WGS) entry which is preliminary data.</text>
</comment>
<evidence type="ECO:0000313" key="1">
    <source>
        <dbReference type="EMBL" id="KAG9067536.1"/>
    </source>
</evidence>
<name>A0A9P7XUS5_9FUNG</name>
<evidence type="ECO:0000313" key="2">
    <source>
        <dbReference type="Proteomes" id="UP000707451"/>
    </source>
</evidence>
<sequence length="149" mass="16981">MSSKLIKSKSFSVHSLKDYPPVRHETFDFSQNDPYTAKTWLKQIEMTAKLCKLPDTDWPTASILKLRGVAQVWGQSLDEAHPELTWTEFKAAFSRQFGTDELESTHRNNLAAVVWDRSDTPNSYFQRYEFAAAPIASKLTDAPLALDIQ</sequence>
<reference evidence="1" key="1">
    <citation type="submission" date="2021-06" db="EMBL/GenBank/DDBJ databases">
        <title>Genome Sequence of Mortierella hyaline Strain SCG-10, a Cold-Adapted, Nitrate-Reducing Fungus Isolated from Soil in Minnesota, USA.</title>
        <authorList>
            <person name="Aldossari N."/>
        </authorList>
    </citation>
    <scope>NUCLEOTIDE SEQUENCE</scope>
    <source>
        <strain evidence="1">SCG-10</strain>
    </source>
</reference>
<accession>A0A9P7XUS5</accession>
<protein>
    <recommendedName>
        <fullName evidence="3">Retrotransposon gag domain-containing protein</fullName>
    </recommendedName>
</protein>
<dbReference type="OrthoDB" id="2406244at2759"/>
<keyword evidence="2" id="KW-1185">Reference proteome</keyword>
<dbReference type="Proteomes" id="UP000707451">
    <property type="component" value="Unassembled WGS sequence"/>
</dbReference>
<organism evidence="1 2">
    <name type="scientific">Linnemannia hyalina</name>
    <dbReference type="NCBI Taxonomy" id="64524"/>
    <lineage>
        <taxon>Eukaryota</taxon>
        <taxon>Fungi</taxon>
        <taxon>Fungi incertae sedis</taxon>
        <taxon>Mucoromycota</taxon>
        <taxon>Mortierellomycotina</taxon>
        <taxon>Mortierellomycetes</taxon>
        <taxon>Mortierellales</taxon>
        <taxon>Mortierellaceae</taxon>
        <taxon>Linnemannia</taxon>
    </lineage>
</organism>